<sequence>MVSDASTMLFPSQGLRVLSCLIYILGVSILSHCLSRRVAAEQWSSWSSLKEMTWARTCVLLVFLDSWLFLFASGILVFGIGMESKDVVCAAGIYLCVLFYATSKLLIYFFLVERVYLVWSASITATRFRSPVYLGCMAMVALYGAVIASMFAGHIGYLRQGDGACIIGLKQYSSLMLLCYDLFINIVLTLLFLWPVLRANLTNPRLRSVAVRTLLAAGVALTTSTVNMLVLTLLHGEERGWVILNALVIFWITNNNKGHTAAPSTSANNNNLDGHSISNHNSGVPNRHRGSRRPSAIKIQKSNFLQAGHSSVILSSAPPTPTRAQSTYLDSPIDPGQVMLKSRLSLSRSQPTSPTAMKFTNFFLGSSSPRRVEDFDHEPEEVEMHSPSSLQDRHKKSSMIKSLFRNGNERRHSVDAVRVTITEETDVIRDADPKTTLSYAIPSDDDLQHRVEDRP</sequence>
<keyword evidence="4" id="KW-1185">Reference proteome</keyword>
<reference evidence="3 4" key="1">
    <citation type="journal article" date="2020" name="ISME J.">
        <title>Uncovering the hidden diversity of litter-decomposition mechanisms in mushroom-forming fungi.</title>
        <authorList>
            <person name="Floudas D."/>
            <person name="Bentzer J."/>
            <person name="Ahren D."/>
            <person name="Johansson T."/>
            <person name="Persson P."/>
            <person name="Tunlid A."/>
        </authorList>
    </citation>
    <scope>NUCLEOTIDE SEQUENCE [LARGE SCALE GENOMIC DNA]</scope>
    <source>
        <strain evidence="3 4">CBS 406.79</strain>
    </source>
</reference>
<dbReference type="PANTHER" id="PTHR38848:SF3">
    <property type="entry name" value="G-PROTEIN COUPLED RECEPTORS FAMILY 3 PROFILE DOMAIN-CONTAINING PROTEIN"/>
    <property type="match status" value="1"/>
</dbReference>
<dbReference type="PANTHER" id="PTHR38848">
    <property type="entry name" value="G-PROTEIN COUPLED RECEPTORS FAMILY 3 PROFILE DOMAIN-CONTAINING PROTEIN"/>
    <property type="match status" value="1"/>
</dbReference>
<name>A0A8H5HIL3_9AGAR</name>
<feature type="transmembrane region" description="Helical" evidence="2">
    <location>
        <begin position="15"/>
        <end position="34"/>
    </location>
</feature>
<feature type="region of interest" description="Disordered" evidence="1">
    <location>
        <begin position="377"/>
        <end position="396"/>
    </location>
</feature>
<feature type="transmembrane region" description="Helical" evidence="2">
    <location>
        <begin position="54"/>
        <end position="80"/>
    </location>
</feature>
<dbReference type="Proteomes" id="UP000518752">
    <property type="component" value="Unassembled WGS sequence"/>
</dbReference>
<feature type="compositionally biased region" description="Polar residues" evidence="1">
    <location>
        <begin position="261"/>
        <end position="284"/>
    </location>
</feature>
<feature type="transmembrane region" description="Helical" evidence="2">
    <location>
        <begin position="175"/>
        <end position="197"/>
    </location>
</feature>
<organism evidence="3 4">
    <name type="scientific">Collybiopsis confluens</name>
    <dbReference type="NCBI Taxonomy" id="2823264"/>
    <lineage>
        <taxon>Eukaryota</taxon>
        <taxon>Fungi</taxon>
        <taxon>Dikarya</taxon>
        <taxon>Basidiomycota</taxon>
        <taxon>Agaricomycotina</taxon>
        <taxon>Agaricomycetes</taxon>
        <taxon>Agaricomycetidae</taxon>
        <taxon>Agaricales</taxon>
        <taxon>Marasmiineae</taxon>
        <taxon>Omphalotaceae</taxon>
        <taxon>Collybiopsis</taxon>
    </lineage>
</organism>
<feature type="transmembrane region" description="Helical" evidence="2">
    <location>
        <begin position="92"/>
        <end position="111"/>
    </location>
</feature>
<evidence type="ECO:0000256" key="2">
    <source>
        <dbReference type="SAM" id="Phobius"/>
    </source>
</evidence>
<protein>
    <recommendedName>
        <fullName evidence="5">Transmembrane protein</fullName>
    </recommendedName>
</protein>
<comment type="caution">
    <text evidence="3">The sequence shown here is derived from an EMBL/GenBank/DDBJ whole genome shotgun (WGS) entry which is preliminary data.</text>
</comment>
<dbReference type="EMBL" id="JAACJN010000045">
    <property type="protein sequence ID" value="KAF5384028.1"/>
    <property type="molecule type" value="Genomic_DNA"/>
</dbReference>
<evidence type="ECO:0000313" key="4">
    <source>
        <dbReference type="Proteomes" id="UP000518752"/>
    </source>
</evidence>
<dbReference type="OrthoDB" id="3210850at2759"/>
<keyword evidence="2" id="KW-1133">Transmembrane helix</keyword>
<evidence type="ECO:0000256" key="1">
    <source>
        <dbReference type="SAM" id="MobiDB-lite"/>
    </source>
</evidence>
<evidence type="ECO:0000313" key="3">
    <source>
        <dbReference type="EMBL" id="KAF5384028.1"/>
    </source>
</evidence>
<feature type="transmembrane region" description="Helical" evidence="2">
    <location>
        <begin position="209"/>
        <end position="234"/>
    </location>
</feature>
<feature type="transmembrane region" description="Helical" evidence="2">
    <location>
        <begin position="132"/>
        <end position="155"/>
    </location>
</feature>
<feature type="region of interest" description="Disordered" evidence="1">
    <location>
        <begin position="314"/>
        <end position="334"/>
    </location>
</feature>
<keyword evidence="2" id="KW-0812">Transmembrane</keyword>
<gene>
    <name evidence="3" type="ORF">D9757_006945</name>
</gene>
<proteinExistence type="predicted"/>
<accession>A0A8H5HIL3</accession>
<dbReference type="AlphaFoldDB" id="A0A8H5HIL3"/>
<keyword evidence="2" id="KW-0472">Membrane</keyword>
<evidence type="ECO:0008006" key="5">
    <source>
        <dbReference type="Google" id="ProtNLM"/>
    </source>
</evidence>
<feature type="region of interest" description="Disordered" evidence="1">
    <location>
        <begin position="261"/>
        <end position="293"/>
    </location>
</feature>